<dbReference type="InterPro" id="IPR040256">
    <property type="entry name" value="At4g02000-like"/>
</dbReference>
<dbReference type="InterPro" id="IPR025558">
    <property type="entry name" value="DUF4283"/>
</dbReference>
<gene>
    <name evidence="3" type="ORF">Tco_1041862</name>
</gene>
<proteinExistence type="predicted"/>
<organism evidence="3 4">
    <name type="scientific">Tanacetum coccineum</name>
    <dbReference type="NCBI Taxonomy" id="301880"/>
    <lineage>
        <taxon>Eukaryota</taxon>
        <taxon>Viridiplantae</taxon>
        <taxon>Streptophyta</taxon>
        <taxon>Embryophyta</taxon>
        <taxon>Tracheophyta</taxon>
        <taxon>Spermatophyta</taxon>
        <taxon>Magnoliopsida</taxon>
        <taxon>eudicotyledons</taxon>
        <taxon>Gunneridae</taxon>
        <taxon>Pentapetalae</taxon>
        <taxon>asterids</taxon>
        <taxon>campanulids</taxon>
        <taxon>Asterales</taxon>
        <taxon>Asteraceae</taxon>
        <taxon>Asteroideae</taxon>
        <taxon>Anthemideae</taxon>
        <taxon>Anthemidinae</taxon>
        <taxon>Tanacetum</taxon>
    </lineage>
</organism>
<protein>
    <recommendedName>
        <fullName evidence="2">DUF4283 domain-containing protein</fullName>
    </recommendedName>
</protein>
<dbReference type="Proteomes" id="UP001151760">
    <property type="component" value="Unassembled WGS sequence"/>
</dbReference>
<feature type="domain" description="DUF4283" evidence="2">
    <location>
        <begin position="8"/>
        <end position="66"/>
    </location>
</feature>
<reference evidence="3" key="2">
    <citation type="submission" date="2022-01" db="EMBL/GenBank/DDBJ databases">
        <authorList>
            <person name="Yamashiro T."/>
            <person name="Shiraishi A."/>
            <person name="Satake H."/>
            <person name="Nakayama K."/>
        </authorList>
    </citation>
    <scope>NUCLEOTIDE SEQUENCE</scope>
</reference>
<keyword evidence="1" id="KW-0472">Membrane</keyword>
<comment type="caution">
    <text evidence="3">The sequence shown here is derived from an EMBL/GenBank/DDBJ whole genome shotgun (WGS) entry which is preliminary data.</text>
</comment>
<dbReference type="PANTHER" id="PTHR31286:SF99">
    <property type="entry name" value="DUF4283 DOMAIN-CONTAINING PROTEIN"/>
    <property type="match status" value="1"/>
</dbReference>
<name>A0ABQ5GHC8_9ASTR</name>
<evidence type="ECO:0000313" key="4">
    <source>
        <dbReference type="Proteomes" id="UP001151760"/>
    </source>
</evidence>
<evidence type="ECO:0000256" key="1">
    <source>
        <dbReference type="SAM" id="Phobius"/>
    </source>
</evidence>
<sequence length="129" mass="14495">MTYYSVMLQLYGMSYGLVILMMNSSNGLFFFKFSSKDRMDAMLENGPWFICNIPLILKKWTPNANLLEDDVCNVPVWVNFHDVPITAFSVDELSAIATKLAMIDLRIDLELKGAIVVAVSKLVGEGFSM</sequence>
<evidence type="ECO:0000259" key="2">
    <source>
        <dbReference type="Pfam" id="PF14111"/>
    </source>
</evidence>
<keyword evidence="1" id="KW-1133">Transmembrane helix</keyword>
<accession>A0ABQ5GHC8</accession>
<feature type="transmembrane region" description="Helical" evidence="1">
    <location>
        <begin position="12"/>
        <end position="31"/>
    </location>
</feature>
<evidence type="ECO:0000313" key="3">
    <source>
        <dbReference type="EMBL" id="GJT75137.1"/>
    </source>
</evidence>
<reference evidence="3" key="1">
    <citation type="journal article" date="2022" name="Int. J. Mol. Sci.">
        <title>Draft Genome of Tanacetum Coccineum: Genomic Comparison of Closely Related Tanacetum-Family Plants.</title>
        <authorList>
            <person name="Yamashiro T."/>
            <person name="Shiraishi A."/>
            <person name="Nakayama K."/>
            <person name="Satake H."/>
        </authorList>
    </citation>
    <scope>NUCLEOTIDE SEQUENCE</scope>
</reference>
<dbReference type="PANTHER" id="PTHR31286">
    <property type="entry name" value="GLYCINE-RICH CELL WALL STRUCTURAL PROTEIN 1.8-LIKE"/>
    <property type="match status" value="1"/>
</dbReference>
<keyword evidence="1" id="KW-0812">Transmembrane</keyword>
<keyword evidence="4" id="KW-1185">Reference proteome</keyword>
<dbReference type="Pfam" id="PF14111">
    <property type="entry name" value="DUF4283"/>
    <property type="match status" value="1"/>
</dbReference>
<dbReference type="EMBL" id="BQNB010018504">
    <property type="protein sequence ID" value="GJT75137.1"/>
    <property type="molecule type" value="Genomic_DNA"/>
</dbReference>